<evidence type="ECO:0000256" key="8">
    <source>
        <dbReference type="PROSITE-ProRule" id="PRU00192"/>
    </source>
</evidence>
<proteinExistence type="predicted"/>
<dbReference type="InterPro" id="IPR020635">
    <property type="entry name" value="Tyr_kinase_cat_dom"/>
</dbReference>
<evidence type="ECO:0000313" key="12">
    <source>
        <dbReference type="EMBL" id="CAF1430712.1"/>
    </source>
</evidence>
<evidence type="ECO:0000256" key="1">
    <source>
        <dbReference type="ARBA" id="ARBA00011903"/>
    </source>
</evidence>
<feature type="chain" id="PRO_5035606911" description="non-specific protein-tyrosine kinase" evidence="9">
    <location>
        <begin position="22"/>
        <end position="454"/>
    </location>
</feature>
<dbReference type="PROSITE" id="PS50011">
    <property type="entry name" value="PROTEIN_KINASE_DOM"/>
    <property type="match status" value="1"/>
</dbReference>
<dbReference type="PRINTS" id="PR00109">
    <property type="entry name" value="TYRKINASE"/>
</dbReference>
<keyword evidence="6" id="KW-0067">ATP-binding</keyword>
<dbReference type="SUPFAM" id="SSF56112">
    <property type="entry name" value="Protein kinase-like (PK-like)"/>
    <property type="match status" value="1"/>
</dbReference>
<dbReference type="InterPro" id="IPR050198">
    <property type="entry name" value="Non-receptor_tyrosine_kinases"/>
</dbReference>
<sequence length="454" mass="52678">MHTLIFELLQILFFFSESATAAPIYIATYPYDAIHSTDLSFESGDEFEFIRDNKDGWFYVRHLRTSKDGHIPKTYVELDDATPLRLAIKGRNAAETCLLKYNIPYAYLIRHAAHMGSSYALSVYQPNLRLNSLIWHYLIIVDTEKQHFYFAHEEELKNYFFKSFHELVNDPKFLRIIPLTKVISDIIDYEGEPWYISYDELKLIETIAMGEFGEVWSGQFKKEKSESVQVVVKTIKFNEPISTATFAREIQSMRHVRNHHLVTVMGVSVKPMTQETFLVTEFMVNGSLKKWLKNQPTVPDKTTIIDFVKHIICGMSHLELNNYPHRDLACRNILLGKNNKIKIANFGVSKLINDDWIPLRWASPELLDDNTKYSIKADIWAFGIVLIEMWLKGEDPYIGENASWVFRSVKNGVTHDRPTNCPETFYDNIIKRCFMKEPNARPSFVTLGKSLSDC</sequence>
<dbReference type="InterPro" id="IPR036028">
    <property type="entry name" value="SH3-like_dom_sf"/>
</dbReference>
<dbReference type="EMBL" id="CAJNOQ010018517">
    <property type="protein sequence ID" value="CAF1430712.1"/>
    <property type="molecule type" value="Genomic_DNA"/>
</dbReference>
<keyword evidence="14" id="KW-1185">Reference proteome</keyword>
<comment type="caution">
    <text evidence="12">The sequence shown here is derived from an EMBL/GenBank/DDBJ whole genome shotgun (WGS) entry which is preliminary data.</text>
</comment>
<dbReference type="InterPro" id="IPR036860">
    <property type="entry name" value="SH2_dom_sf"/>
</dbReference>
<evidence type="ECO:0000256" key="7">
    <source>
        <dbReference type="ARBA" id="ARBA00023137"/>
    </source>
</evidence>
<dbReference type="InterPro" id="IPR000719">
    <property type="entry name" value="Prot_kinase_dom"/>
</dbReference>
<dbReference type="Gene3D" id="3.30.505.10">
    <property type="entry name" value="SH2 domain"/>
    <property type="match status" value="1"/>
</dbReference>
<dbReference type="Gene3D" id="1.10.510.10">
    <property type="entry name" value="Transferase(Phosphotransferase) domain 1"/>
    <property type="match status" value="1"/>
</dbReference>
<dbReference type="GO" id="GO:0004715">
    <property type="term" value="F:non-membrane spanning protein tyrosine kinase activity"/>
    <property type="evidence" value="ECO:0007669"/>
    <property type="project" value="UniProtKB-EC"/>
</dbReference>
<dbReference type="Pfam" id="PF00018">
    <property type="entry name" value="SH3_1"/>
    <property type="match status" value="1"/>
</dbReference>
<dbReference type="PROSITE" id="PS50002">
    <property type="entry name" value="SH3"/>
    <property type="match status" value="1"/>
</dbReference>
<dbReference type="Proteomes" id="UP000681722">
    <property type="component" value="Unassembled WGS sequence"/>
</dbReference>
<keyword evidence="3" id="KW-0808">Transferase</keyword>
<feature type="domain" description="Protein kinase" evidence="11">
    <location>
        <begin position="201"/>
        <end position="454"/>
    </location>
</feature>
<dbReference type="OrthoDB" id="346907at2759"/>
<dbReference type="InterPro" id="IPR011009">
    <property type="entry name" value="Kinase-like_dom_sf"/>
</dbReference>
<feature type="domain" description="SH3" evidence="10">
    <location>
        <begin position="20"/>
        <end position="81"/>
    </location>
</feature>
<keyword evidence="5" id="KW-0418">Kinase</keyword>
<evidence type="ECO:0000313" key="13">
    <source>
        <dbReference type="EMBL" id="CAF4309460.1"/>
    </source>
</evidence>
<dbReference type="InterPro" id="IPR008266">
    <property type="entry name" value="Tyr_kinase_AS"/>
</dbReference>
<keyword evidence="4" id="KW-0547">Nucleotide-binding</keyword>
<dbReference type="Proteomes" id="UP000663829">
    <property type="component" value="Unassembled WGS sequence"/>
</dbReference>
<evidence type="ECO:0000259" key="10">
    <source>
        <dbReference type="PROSITE" id="PS50002"/>
    </source>
</evidence>
<keyword evidence="9" id="KW-0732">Signal</keyword>
<feature type="signal peptide" evidence="9">
    <location>
        <begin position="1"/>
        <end position="21"/>
    </location>
</feature>
<protein>
    <recommendedName>
        <fullName evidence="1">non-specific protein-tyrosine kinase</fullName>
        <ecNumber evidence="1">2.7.10.2</ecNumber>
    </recommendedName>
</protein>
<dbReference type="PROSITE" id="PS00109">
    <property type="entry name" value="PROTEIN_KINASE_TYR"/>
    <property type="match status" value="1"/>
</dbReference>
<dbReference type="AlphaFoldDB" id="A0A815NE22"/>
<gene>
    <name evidence="12" type="ORF">GPM918_LOCUS33994</name>
    <name evidence="13" type="ORF">SRO942_LOCUS34686</name>
</gene>
<keyword evidence="2 8" id="KW-0728">SH3 domain</keyword>
<dbReference type="Pfam" id="PF07714">
    <property type="entry name" value="PK_Tyr_Ser-Thr"/>
    <property type="match status" value="1"/>
</dbReference>
<evidence type="ECO:0000256" key="3">
    <source>
        <dbReference type="ARBA" id="ARBA00022679"/>
    </source>
</evidence>
<dbReference type="InterPro" id="IPR001452">
    <property type="entry name" value="SH3_domain"/>
</dbReference>
<dbReference type="CDD" id="cd00173">
    <property type="entry name" value="SH2"/>
    <property type="match status" value="1"/>
</dbReference>
<accession>A0A815NE22</accession>
<dbReference type="SMART" id="SM00219">
    <property type="entry name" value="TyrKc"/>
    <property type="match status" value="1"/>
</dbReference>
<evidence type="ECO:0000256" key="5">
    <source>
        <dbReference type="ARBA" id="ARBA00022777"/>
    </source>
</evidence>
<dbReference type="EMBL" id="CAJOBC010083949">
    <property type="protein sequence ID" value="CAF4309460.1"/>
    <property type="molecule type" value="Genomic_DNA"/>
</dbReference>
<dbReference type="Gene3D" id="2.30.30.40">
    <property type="entry name" value="SH3 Domains"/>
    <property type="match status" value="1"/>
</dbReference>
<dbReference type="PANTHER" id="PTHR24418">
    <property type="entry name" value="TYROSINE-PROTEIN KINASE"/>
    <property type="match status" value="1"/>
</dbReference>
<evidence type="ECO:0000256" key="4">
    <source>
        <dbReference type="ARBA" id="ARBA00022741"/>
    </source>
</evidence>
<evidence type="ECO:0000256" key="9">
    <source>
        <dbReference type="SAM" id="SignalP"/>
    </source>
</evidence>
<dbReference type="EC" id="2.7.10.2" evidence="1"/>
<dbReference type="SMART" id="SM00326">
    <property type="entry name" value="SH3"/>
    <property type="match status" value="1"/>
</dbReference>
<evidence type="ECO:0000256" key="6">
    <source>
        <dbReference type="ARBA" id="ARBA00022840"/>
    </source>
</evidence>
<reference evidence="12" key="1">
    <citation type="submission" date="2021-02" db="EMBL/GenBank/DDBJ databases">
        <authorList>
            <person name="Nowell W R."/>
        </authorList>
    </citation>
    <scope>NUCLEOTIDE SEQUENCE</scope>
</reference>
<dbReference type="SUPFAM" id="SSF55550">
    <property type="entry name" value="SH2 domain"/>
    <property type="match status" value="1"/>
</dbReference>
<evidence type="ECO:0000256" key="2">
    <source>
        <dbReference type="ARBA" id="ARBA00022443"/>
    </source>
</evidence>
<dbReference type="GO" id="GO:0005524">
    <property type="term" value="F:ATP binding"/>
    <property type="evidence" value="ECO:0007669"/>
    <property type="project" value="UniProtKB-KW"/>
</dbReference>
<name>A0A815NE22_9BILA</name>
<evidence type="ECO:0000313" key="14">
    <source>
        <dbReference type="Proteomes" id="UP000663829"/>
    </source>
</evidence>
<evidence type="ECO:0000259" key="11">
    <source>
        <dbReference type="PROSITE" id="PS50011"/>
    </source>
</evidence>
<dbReference type="SUPFAM" id="SSF50044">
    <property type="entry name" value="SH3-domain"/>
    <property type="match status" value="1"/>
</dbReference>
<dbReference type="InterPro" id="IPR001245">
    <property type="entry name" value="Ser-Thr/Tyr_kinase_cat_dom"/>
</dbReference>
<organism evidence="12 14">
    <name type="scientific">Didymodactylos carnosus</name>
    <dbReference type="NCBI Taxonomy" id="1234261"/>
    <lineage>
        <taxon>Eukaryota</taxon>
        <taxon>Metazoa</taxon>
        <taxon>Spiralia</taxon>
        <taxon>Gnathifera</taxon>
        <taxon>Rotifera</taxon>
        <taxon>Eurotatoria</taxon>
        <taxon>Bdelloidea</taxon>
        <taxon>Philodinida</taxon>
        <taxon>Philodinidae</taxon>
        <taxon>Didymodactylos</taxon>
    </lineage>
</organism>
<keyword evidence="7" id="KW-0829">Tyrosine-protein kinase</keyword>